<reference evidence="13 14" key="1">
    <citation type="journal article" date="2018" name="Mol. Ecol.">
        <title>The obligate alkalophilic soda-lake fungus Sodiomyces alkalinus has shifted to a protein diet.</title>
        <authorList>
            <person name="Grum-Grzhimaylo A.A."/>
            <person name="Falkoski D.L."/>
            <person name="van den Heuvel J."/>
            <person name="Valero-Jimenez C.A."/>
            <person name="Min B."/>
            <person name="Choi I.G."/>
            <person name="Lipzen A."/>
            <person name="Daum C.G."/>
            <person name="Aanen D.K."/>
            <person name="Tsang A."/>
            <person name="Henrissat B."/>
            <person name="Bilanenko E.N."/>
            <person name="de Vries R.P."/>
            <person name="van Kan J.A.L."/>
            <person name="Grigoriev I.V."/>
            <person name="Debets A.J.M."/>
        </authorList>
    </citation>
    <scope>NUCLEOTIDE SEQUENCE [LARGE SCALE GENOMIC DNA]</scope>
    <source>
        <strain evidence="13 14">F11</strain>
    </source>
</reference>
<comment type="catalytic activity">
    <reaction evidence="9">
        <text>Hydrolyzes the peptide bond -P2-(S-farnesyl or geranylgeranyl)C-P1'-P2'-P3'-COOH where P1' and P2' are amino acids with aliphatic sidechains and P3' is any C-terminal residue.</text>
        <dbReference type="EC" id="3.4.26.1"/>
    </reaction>
</comment>
<evidence type="ECO:0000256" key="5">
    <source>
        <dbReference type="ARBA" id="ARBA00022801"/>
    </source>
</evidence>
<keyword evidence="6" id="KW-0256">Endoplasmic reticulum</keyword>
<gene>
    <name evidence="13" type="ORF">SODALDRAFT_344644</name>
</gene>
<dbReference type="GeneID" id="39581649"/>
<keyword evidence="8 11" id="KW-0472">Membrane</keyword>
<feature type="transmembrane region" description="Helical" evidence="11">
    <location>
        <begin position="187"/>
        <end position="209"/>
    </location>
</feature>
<evidence type="ECO:0000256" key="1">
    <source>
        <dbReference type="ARBA" id="ARBA00004477"/>
    </source>
</evidence>
<feature type="transmembrane region" description="Helical" evidence="11">
    <location>
        <begin position="229"/>
        <end position="252"/>
    </location>
</feature>
<feature type="transmembrane region" description="Helical" evidence="11">
    <location>
        <begin position="295"/>
        <end position="315"/>
    </location>
</feature>
<keyword evidence="3" id="KW-0645">Protease</keyword>
<keyword evidence="14" id="KW-1185">Reference proteome</keyword>
<evidence type="ECO:0000256" key="9">
    <source>
        <dbReference type="ARBA" id="ARBA00047280"/>
    </source>
</evidence>
<protein>
    <recommendedName>
        <fullName evidence="10">intramembrane prenyl-peptidase Rce1</fullName>
        <ecNumber evidence="10">3.4.26.1</ecNumber>
    </recommendedName>
</protein>
<dbReference type="RefSeq" id="XP_028466645.1">
    <property type="nucleotide sequence ID" value="XM_028613171.1"/>
</dbReference>
<evidence type="ECO:0000256" key="2">
    <source>
        <dbReference type="ARBA" id="ARBA00006897"/>
    </source>
</evidence>
<proteinExistence type="inferred from homology"/>
<evidence type="ECO:0000256" key="8">
    <source>
        <dbReference type="ARBA" id="ARBA00023136"/>
    </source>
</evidence>
<sequence>MSSLTVLSSILGYGAKFNTHLDAISSPDRDASPFLSPGGAFGLLVLYTLVYIVPLYGSPRTRPSPTLSRDDPRVIRARIRSALASTVSCSICTYFILSNSHGSVESTPLHAMGYWPLGLRETAGSLLLTAILFAAPLYETLLLDGLWVDWVTLRPLHDLWTTWTGWRNIAMGPLTEELLFRSASVPLFLLARMSLGSTVFLTPIVFGLAHIHHFYEFRITHPEVPLAAAIARSILQFSYTSLFGAYATFVFLRTRSLLAVVLVHALCNSIGLPRFSGSVRPYWVGGRGPSSPASAHTWTVLYYLLLFGGAWGWWAGLMPLTASPMSTIEADTWSATSQA</sequence>
<organism evidence="13 14">
    <name type="scientific">Sodiomyces alkalinus (strain CBS 110278 / VKM F-3762 / F11)</name>
    <name type="common">Alkaliphilic filamentous fungus</name>
    <dbReference type="NCBI Taxonomy" id="1314773"/>
    <lineage>
        <taxon>Eukaryota</taxon>
        <taxon>Fungi</taxon>
        <taxon>Dikarya</taxon>
        <taxon>Ascomycota</taxon>
        <taxon>Pezizomycotina</taxon>
        <taxon>Sordariomycetes</taxon>
        <taxon>Hypocreomycetidae</taxon>
        <taxon>Glomerellales</taxon>
        <taxon>Plectosphaerellaceae</taxon>
        <taxon>Sodiomyces</taxon>
    </lineage>
</organism>
<feature type="transmembrane region" description="Helical" evidence="11">
    <location>
        <begin position="38"/>
        <end position="56"/>
    </location>
</feature>
<evidence type="ECO:0000313" key="13">
    <source>
        <dbReference type="EMBL" id="ROT38839.1"/>
    </source>
</evidence>
<keyword evidence="5" id="KW-0378">Hydrolase</keyword>
<comment type="similarity">
    <text evidence="2">Belongs to the peptidase U48 family.</text>
</comment>
<feature type="domain" description="CAAX prenyl protease 2/Lysostaphin resistance protein A-like" evidence="12">
    <location>
        <begin position="160"/>
        <end position="269"/>
    </location>
</feature>
<dbReference type="EC" id="3.4.26.1" evidence="10"/>
<dbReference type="STRING" id="1314773.A0A3N2PWD9"/>
<evidence type="ECO:0000313" key="14">
    <source>
        <dbReference type="Proteomes" id="UP000272025"/>
    </source>
</evidence>
<evidence type="ECO:0000256" key="6">
    <source>
        <dbReference type="ARBA" id="ARBA00022824"/>
    </source>
</evidence>
<dbReference type="PANTHER" id="PTHR13046">
    <property type="entry name" value="PROTEASE U48 CAAX PRENYL PROTEASE RCE1"/>
    <property type="match status" value="1"/>
</dbReference>
<keyword evidence="7 11" id="KW-1133">Transmembrane helix</keyword>
<accession>A0A3N2PWD9</accession>
<dbReference type="OrthoDB" id="271604at2759"/>
<feature type="transmembrane region" description="Helical" evidence="11">
    <location>
        <begin position="257"/>
        <end position="275"/>
    </location>
</feature>
<dbReference type="GO" id="GO:0005789">
    <property type="term" value="C:endoplasmic reticulum membrane"/>
    <property type="evidence" value="ECO:0007669"/>
    <property type="project" value="UniProtKB-SubCell"/>
</dbReference>
<dbReference type="Pfam" id="PF02517">
    <property type="entry name" value="Rce1-like"/>
    <property type="match status" value="1"/>
</dbReference>
<evidence type="ECO:0000256" key="4">
    <source>
        <dbReference type="ARBA" id="ARBA00022692"/>
    </source>
</evidence>
<name>A0A3N2PWD9_SODAK</name>
<dbReference type="InterPro" id="IPR039731">
    <property type="entry name" value="Rce1"/>
</dbReference>
<evidence type="ECO:0000256" key="11">
    <source>
        <dbReference type="SAM" id="Phobius"/>
    </source>
</evidence>
<dbReference type="PANTHER" id="PTHR13046:SF0">
    <property type="entry name" value="CAAX PRENYL PROTEASE 2"/>
    <property type="match status" value="1"/>
</dbReference>
<dbReference type="EMBL" id="ML119055">
    <property type="protein sequence ID" value="ROT38839.1"/>
    <property type="molecule type" value="Genomic_DNA"/>
</dbReference>
<dbReference type="Proteomes" id="UP000272025">
    <property type="component" value="Unassembled WGS sequence"/>
</dbReference>
<evidence type="ECO:0000256" key="7">
    <source>
        <dbReference type="ARBA" id="ARBA00022989"/>
    </source>
</evidence>
<evidence type="ECO:0000256" key="3">
    <source>
        <dbReference type="ARBA" id="ARBA00022670"/>
    </source>
</evidence>
<dbReference type="GO" id="GO:0071586">
    <property type="term" value="P:CAAX-box protein processing"/>
    <property type="evidence" value="ECO:0007669"/>
    <property type="project" value="InterPro"/>
</dbReference>
<keyword evidence="4 11" id="KW-0812">Transmembrane</keyword>
<evidence type="ECO:0000256" key="10">
    <source>
        <dbReference type="ARBA" id="ARBA00049729"/>
    </source>
</evidence>
<dbReference type="InterPro" id="IPR003675">
    <property type="entry name" value="Rce1/LyrA-like_dom"/>
</dbReference>
<dbReference type="GO" id="GO:0004222">
    <property type="term" value="F:metalloendopeptidase activity"/>
    <property type="evidence" value="ECO:0007669"/>
    <property type="project" value="InterPro"/>
</dbReference>
<comment type="subcellular location">
    <subcellularLocation>
        <location evidence="1">Endoplasmic reticulum membrane</location>
        <topology evidence="1">Multi-pass membrane protein</topology>
    </subcellularLocation>
</comment>
<dbReference type="AlphaFoldDB" id="A0A3N2PWD9"/>
<evidence type="ECO:0000259" key="12">
    <source>
        <dbReference type="Pfam" id="PF02517"/>
    </source>
</evidence>